<protein>
    <submittedName>
        <fullName evidence="5">Phosphate ABC transporter ATP-binding protein</fullName>
    </submittedName>
</protein>
<dbReference type="GO" id="GO:0035435">
    <property type="term" value="P:phosphate ion transmembrane transport"/>
    <property type="evidence" value="ECO:0007669"/>
    <property type="project" value="InterPro"/>
</dbReference>
<dbReference type="InterPro" id="IPR003439">
    <property type="entry name" value="ABC_transporter-like_ATP-bd"/>
</dbReference>
<keyword evidence="6" id="KW-1185">Reference proteome</keyword>
<keyword evidence="4" id="KW-0472">Membrane</keyword>
<reference evidence="5 6" key="1">
    <citation type="submission" date="2017-11" db="EMBL/GenBank/DDBJ databases">
        <title>Genome sequence of Entomoplasma freundtii BARC 318 (ATCC 51999).</title>
        <authorList>
            <person name="Lo W.-S."/>
            <person name="Gasparich G.E."/>
            <person name="Kuo C.-H."/>
        </authorList>
    </citation>
    <scope>NUCLEOTIDE SEQUENCE [LARGE SCALE GENOMIC DNA]</scope>
    <source>
        <strain evidence="5 6">BARC 318</strain>
    </source>
</reference>
<dbReference type="PROSITE" id="PS00211">
    <property type="entry name" value="ABC_TRANSPORTER_1"/>
    <property type="match status" value="1"/>
</dbReference>
<dbReference type="EMBL" id="CP024962">
    <property type="protein sequence ID" value="ATZ16248.1"/>
    <property type="molecule type" value="Genomic_DNA"/>
</dbReference>
<keyword evidence="1" id="KW-0813">Transport</keyword>
<dbReference type="CDD" id="cd03260">
    <property type="entry name" value="ABC_PstB_phosphate_transporter"/>
    <property type="match status" value="1"/>
</dbReference>
<dbReference type="AlphaFoldDB" id="A0A2K8NSV6"/>
<dbReference type="SUPFAM" id="SSF52540">
    <property type="entry name" value="P-loop containing nucleoside triphosphate hydrolases"/>
    <property type="match status" value="1"/>
</dbReference>
<dbReference type="InterPro" id="IPR017871">
    <property type="entry name" value="ABC_transporter-like_CS"/>
</dbReference>
<dbReference type="Gene3D" id="3.40.50.300">
    <property type="entry name" value="P-loop containing nucleotide triphosphate hydrolases"/>
    <property type="match status" value="1"/>
</dbReference>
<keyword evidence="2" id="KW-0547">Nucleotide-binding</keyword>
<evidence type="ECO:0000256" key="4">
    <source>
        <dbReference type="ARBA" id="ARBA00023136"/>
    </source>
</evidence>
<gene>
    <name evidence="5" type="primary">pstB</name>
    <name evidence="5" type="ORF">EFREU_v1c02210</name>
</gene>
<dbReference type="RefSeq" id="WP_100609202.1">
    <property type="nucleotide sequence ID" value="NZ_CP024962.1"/>
</dbReference>
<dbReference type="InterPro" id="IPR003593">
    <property type="entry name" value="AAA+_ATPase"/>
</dbReference>
<dbReference type="PROSITE" id="PS50893">
    <property type="entry name" value="ABC_TRANSPORTER_2"/>
    <property type="match status" value="1"/>
</dbReference>
<dbReference type="GO" id="GO:0016887">
    <property type="term" value="F:ATP hydrolysis activity"/>
    <property type="evidence" value="ECO:0007669"/>
    <property type="project" value="InterPro"/>
</dbReference>
<dbReference type="GO" id="GO:0005315">
    <property type="term" value="F:phosphate transmembrane transporter activity"/>
    <property type="evidence" value="ECO:0007669"/>
    <property type="project" value="InterPro"/>
</dbReference>
<evidence type="ECO:0000256" key="2">
    <source>
        <dbReference type="ARBA" id="ARBA00022741"/>
    </source>
</evidence>
<evidence type="ECO:0000313" key="6">
    <source>
        <dbReference type="Proteomes" id="UP000232222"/>
    </source>
</evidence>
<dbReference type="NCBIfam" id="TIGR00972">
    <property type="entry name" value="3a0107s01c2"/>
    <property type="match status" value="1"/>
</dbReference>
<name>A0A2K8NSV6_9MOLU</name>
<dbReference type="Pfam" id="PF00005">
    <property type="entry name" value="ABC_tran"/>
    <property type="match status" value="1"/>
</dbReference>
<evidence type="ECO:0000313" key="5">
    <source>
        <dbReference type="EMBL" id="ATZ16248.1"/>
    </source>
</evidence>
<dbReference type="Proteomes" id="UP000232222">
    <property type="component" value="Chromosome"/>
</dbReference>
<dbReference type="GO" id="GO:0016020">
    <property type="term" value="C:membrane"/>
    <property type="evidence" value="ECO:0007669"/>
    <property type="project" value="InterPro"/>
</dbReference>
<dbReference type="InterPro" id="IPR027417">
    <property type="entry name" value="P-loop_NTPase"/>
</dbReference>
<evidence type="ECO:0000256" key="1">
    <source>
        <dbReference type="ARBA" id="ARBA00022448"/>
    </source>
</evidence>
<proteinExistence type="predicted"/>
<keyword evidence="3 5" id="KW-0067">ATP-binding</keyword>
<dbReference type="PANTHER" id="PTHR43423">
    <property type="entry name" value="ABC TRANSPORTER I FAMILY MEMBER 17"/>
    <property type="match status" value="1"/>
</dbReference>
<evidence type="ECO:0000256" key="3">
    <source>
        <dbReference type="ARBA" id="ARBA00022840"/>
    </source>
</evidence>
<dbReference type="GO" id="GO:0005524">
    <property type="term" value="F:ATP binding"/>
    <property type="evidence" value="ECO:0007669"/>
    <property type="project" value="UniProtKB-KW"/>
</dbReference>
<dbReference type="SMART" id="SM00382">
    <property type="entry name" value="AAA"/>
    <property type="match status" value="1"/>
</dbReference>
<dbReference type="InterPro" id="IPR005670">
    <property type="entry name" value="PstB-like"/>
</dbReference>
<dbReference type="OrthoDB" id="9802264at2"/>
<organism evidence="5 6">
    <name type="scientific">Entomoplasma freundtii</name>
    <dbReference type="NCBI Taxonomy" id="74700"/>
    <lineage>
        <taxon>Bacteria</taxon>
        <taxon>Bacillati</taxon>
        <taxon>Mycoplasmatota</taxon>
        <taxon>Mollicutes</taxon>
        <taxon>Entomoplasmatales</taxon>
        <taxon>Entomoplasmataceae</taxon>
        <taxon>Entomoplasma</taxon>
    </lineage>
</organism>
<accession>A0A2K8NSV6</accession>
<sequence length="282" mass="32117">MEEQLLAVIDNENSDTLDKTTRIKSTPPKRKEIITVKNFDFFYNKGKTKILWDINMKIRENYVTAFIGPSGSGKSTLLRSINRMNDLTPGHLYEGEINVFDHNIFSPRTDVPELRSEVGMVFQKANPFPLSIYDNVVYGPKLQGIKDHKILDQICEDALKKAALWDEVKDILNASALGLSGGQQQRLCIARAIAMRPKILLMDEPTSALDPIATLKIEELILELKKDYTIILVTHSLQQATHVSDMTAFFLKGHLIEYSRTKKLFTNPKDQRTEDFISGRYE</sequence>
<dbReference type="KEGG" id="efr:EFREU_v1c02210"/>
<dbReference type="PANTHER" id="PTHR43423:SF1">
    <property type="entry name" value="ABC TRANSPORTER I FAMILY MEMBER 17"/>
    <property type="match status" value="1"/>
</dbReference>